<dbReference type="OrthoDB" id="160089at2"/>
<keyword evidence="2" id="KW-0808">Transferase</keyword>
<dbReference type="GO" id="GO:0071555">
    <property type="term" value="P:cell wall organization"/>
    <property type="evidence" value="ECO:0007669"/>
    <property type="project" value="UniProtKB-UniRule"/>
</dbReference>
<dbReference type="KEGG" id="atm:ANT_18500"/>
<evidence type="ECO:0000256" key="1">
    <source>
        <dbReference type="ARBA" id="ARBA00004752"/>
    </source>
</evidence>
<dbReference type="CDD" id="cd16913">
    <property type="entry name" value="YkuD_like"/>
    <property type="match status" value="1"/>
</dbReference>
<evidence type="ECO:0000313" key="8">
    <source>
        <dbReference type="EMBL" id="BAJ63876.1"/>
    </source>
</evidence>
<proteinExistence type="predicted"/>
<evidence type="ECO:0000259" key="7">
    <source>
        <dbReference type="PROSITE" id="PS52029"/>
    </source>
</evidence>
<organism evidence="8 9">
    <name type="scientific">Anaerolinea thermophila (strain DSM 14523 / JCM 11388 / NBRC 100420 / UNI-1)</name>
    <dbReference type="NCBI Taxonomy" id="926569"/>
    <lineage>
        <taxon>Bacteria</taxon>
        <taxon>Bacillati</taxon>
        <taxon>Chloroflexota</taxon>
        <taxon>Anaerolineae</taxon>
        <taxon>Anaerolineales</taxon>
        <taxon>Anaerolineaceae</taxon>
        <taxon>Anaerolinea</taxon>
    </lineage>
</organism>
<dbReference type="eggNOG" id="COG1376">
    <property type="taxonomic scope" value="Bacteria"/>
</dbReference>
<dbReference type="PANTHER" id="PTHR30582:SF2">
    <property type="entry name" value="L,D-TRANSPEPTIDASE YCIB-RELATED"/>
    <property type="match status" value="1"/>
</dbReference>
<dbReference type="InParanoid" id="E8N612"/>
<keyword evidence="3 6" id="KW-0133">Cell shape</keyword>
<dbReference type="STRING" id="926569.ANT_18500"/>
<dbReference type="HOGENOM" id="CLU_766486_0_0_0"/>
<evidence type="ECO:0000256" key="2">
    <source>
        <dbReference type="ARBA" id="ARBA00022679"/>
    </source>
</evidence>
<evidence type="ECO:0000313" key="9">
    <source>
        <dbReference type="Proteomes" id="UP000008922"/>
    </source>
</evidence>
<dbReference type="PROSITE" id="PS52029">
    <property type="entry name" value="LD_TPASE"/>
    <property type="match status" value="1"/>
</dbReference>
<dbReference type="GO" id="GO:0005576">
    <property type="term" value="C:extracellular region"/>
    <property type="evidence" value="ECO:0007669"/>
    <property type="project" value="TreeGrafter"/>
</dbReference>
<dbReference type="AlphaFoldDB" id="E8N612"/>
<dbReference type="Pfam" id="PF03734">
    <property type="entry name" value="YkuD"/>
    <property type="match status" value="1"/>
</dbReference>
<evidence type="ECO:0000256" key="5">
    <source>
        <dbReference type="ARBA" id="ARBA00023316"/>
    </source>
</evidence>
<dbReference type="GO" id="GO:0016740">
    <property type="term" value="F:transferase activity"/>
    <property type="evidence" value="ECO:0007669"/>
    <property type="project" value="UniProtKB-KW"/>
</dbReference>
<dbReference type="InterPro" id="IPR050979">
    <property type="entry name" value="LD-transpeptidase"/>
</dbReference>
<dbReference type="InterPro" id="IPR005490">
    <property type="entry name" value="LD_TPept_cat_dom"/>
</dbReference>
<dbReference type="InterPro" id="IPR019546">
    <property type="entry name" value="TAT_signal_bac_arc"/>
</dbReference>
<feature type="active site" description="Nucleophile" evidence="6">
    <location>
        <position position="318"/>
    </location>
</feature>
<dbReference type="Gene3D" id="2.40.440.10">
    <property type="entry name" value="L,D-transpeptidase catalytic domain-like"/>
    <property type="match status" value="1"/>
</dbReference>
<keyword evidence="5 6" id="KW-0961">Cell wall biogenesis/degradation</keyword>
<protein>
    <recommendedName>
        <fullName evidence="7">L,D-TPase catalytic domain-containing protein</fullName>
    </recommendedName>
</protein>
<feature type="domain" description="L,D-TPase catalytic" evidence="7">
    <location>
        <begin position="218"/>
        <end position="360"/>
    </location>
</feature>
<evidence type="ECO:0000256" key="6">
    <source>
        <dbReference type="PROSITE-ProRule" id="PRU01373"/>
    </source>
</evidence>
<dbReference type="Proteomes" id="UP000008922">
    <property type="component" value="Chromosome"/>
</dbReference>
<keyword evidence="9" id="KW-1185">Reference proteome</keyword>
<sequence length="361" mass="40524">MTKRNNISRRDFLQMSLLAAGALALTPLQRNLQNSTEWTVGQKMGRVCLGKVNIRAKPDANADITKVIFDDAVVVWLREVIGASPGYGSRRWVETPDGFIYAPRLQPVYYLPNTPLTQLPEVNGERGMWAEVTVPYVDLIIANPPIRTPSLKNALYPRLYYSQVVWIDDVRVSASGKTLYRVNQKYGTYGDIFWADAEAFRPITEEDVAPISPEVENKKIIVNVTRQTLSCYEGNREVHFCRVSTGAKFDAQGNPVDKWSTPLGPHPIYRKLMSLHMSGETTGDYTAVPWTCFITGEGVAVHSTYWHNEFGIPRSHGCINVSPEDAKFIFRWTNPVVPLIPGELDVSKNWPPVGTVVEVVE</sequence>
<reference evidence="8 9" key="1">
    <citation type="submission" date="2010-12" db="EMBL/GenBank/DDBJ databases">
        <title>Whole genome sequence of Anaerolinea thermophila UNI-1.</title>
        <authorList>
            <person name="Narita-Yamada S."/>
            <person name="Kishi E."/>
            <person name="Watanabe Y."/>
            <person name="Takasaki K."/>
            <person name="Ankai A."/>
            <person name="Oguchi A."/>
            <person name="Fukui S."/>
            <person name="Takahashi M."/>
            <person name="Yashiro I."/>
            <person name="Hosoyama A."/>
            <person name="Sekiguchi Y."/>
            <person name="Hanada S."/>
            <person name="Fujita N."/>
        </authorList>
    </citation>
    <scope>NUCLEOTIDE SEQUENCE [LARGE SCALE GENOMIC DNA]</scope>
    <source>
        <strain evidence="9">DSM 14523 / JCM 11388 / NBRC 100420 / UNI-1</strain>
    </source>
</reference>
<accession>E8N612</accession>
<dbReference type="PROSITE" id="PS51318">
    <property type="entry name" value="TAT"/>
    <property type="match status" value="1"/>
</dbReference>
<dbReference type="RefSeq" id="WP_013560253.1">
    <property type="nucleotide sequence ID" value="NC_014960.1"/>
</dbReference>
<evidence type="ECO:0000256" key="3">
    <source>
        <dbReference type="ARBA" id="ARBA00022960"/>
    </source>
</evidence>
<comment type="pathway">
    <text evidence="1 6">Cell wall biogenesis; peptidoglycan biosynthesis.</text>
</comment>
<dbReference type="SUPFAM" id="SSF141523">
    <property type="entry name" value="L,D-transpeptidase catalytic domain-like"/>
    <property type="match status" value="1"/>
</dbReference>
<dbReference type="GO" id="GO:0018104">
    <property type="term" value="P:peptidoglycan-protein cross-linking"/>
    <property type="evidence" value="ECO:0007669"/>
    <property type="project" value="TreeGrafter"/>
</dbReference>
<gene>
    <name evidence="8" type="ordered locus">ANT_18500</name>
</gene>
<dbReference type="GO" id="GO:0008360">
    <property type="term" value="P:regulation of cell shape"/>
    <property type="evidence" value="ECO:0007669"/>
    <property type="project" value="UniProtKB-UniRule"/>
</dbReference>
<keyword evidence="4 6" id="KW-0573">Peptidoglycan synthesis</keyword>
<dbReference type="InterPro" id="IPR038063">
    <property type="entry name" value="Transpep_catalytic_dom"/>
</dbReference>
<dbReference type="NCBIfam" id="TIGR01409">
    <property type="entry name" value="TAT_signal_seq"/>
    <property type="match status" value="1"/>
</dbReference>
<name>E8N612_ANATU</name>
<dbReference type="PANTHER" id="PTHR30582">
    <property type="entry name" value="L,D-TRANSPEPTIDASE"/>
    <property type="match status" value="1"/>
</dbReference>
<feature type="active site" description="Proton donor/acceptor" evidence="6">
    <location>
        <position position="302"/>
    </location>
</feature>
<dbReference type="GO" id="GO:0071972">
    <property type="term" value="F:peptidoglycan L,D-transpeptidase activity"/>
    <property type="evidence" value="ECO:0007669"/>
    <property type="project" value="TreeGrafter"/>
</dbReference>
<dbReference type="EMBL" id="AP012029">
    <property type="protein sequence ID" value="BAJ63876.1"/>
    <property type="molecule type" value="Genomic_DNA"/>
</dbReference>
<dbReference type="UniPathway" id="UPA00219"/>
<dbReference type="InterPro" id="IPR006311">
    <property type="entry name" value="TAT_signal"/>
</dbReference>
<evidence type="ECO:0000256" key="4">
    <source>
        <dbReference type="ARBA" id="ARBA00022984"/>
    </source>
</evidence>